<dbReference type="SMART" id="SM00388">
    <property type="entry name" value="HisKA"/>
    <property type="match status" value="1"/>
</dbReference>
<dbReference type="InterPro" id="IPR036097">
    <property type="entry name" value="HisK_dim/P_sf"/>
</dbReference>
<dbReference type="PROSITE" id="PS50110">
    <property type="entry name" value="RESPONSE_REGULATORY"/>
    <property type="match status" value="1"/>
</dbReference>
<gene>
    <name evidence="10" type="ORF">P0Y50_06925</name>
</gene>
<accession>A0AAJ5WZL4</accession>
<evidence type="ECO:0000256" key="1">
    <source>
        <dbReference type="ARBA" id="ARBA00000085"/>
    </source>
</evidence>
<dbReference type="EMBL" id="CP119326">
    <property type="protein sequence ID" value="WEK41336.1"/>
    <property type="molecule type" value="Genomic_DNA"/>
</dbReference>
<evidence type="ECO:0000256" key="3">
    <source>
        <dbReference type="ARBA" id="ARBA00022679"/>
    </source>
</evidence>
<comment type="catalytic activity">
    <reaction evidence="1">
        <text>ATP + protein L-histidine = ADP + protein N-phospho-L-histidine.</text>
        <dbReference type="EC" id="2.7.13.3"/>
    </reaction>
</comment>
<dbReference type="PANTHER" id="PTHR43047">
    <property type="entry name" value="TWO-COMPONENT HISTIDINE PROTEIN KINASE"/>
    <property type="match status" value="1"/>
</dbReference>
<evidence type="ECO:0000256" key="4">
    <source>
        <dbReference type="ARBA" id="ARBA00022777"/>
    </source>
</evidence>
<evidence type="ECO:0000256" key="6">
    <source>
        <dbReference type="SAM" id="Coils"/>
    </source>
</evidence>
<organism evidence="10 11">
    <name type="scientific">Candidatus Brevundimonas colombiensis</name>
    <dbReference type="NCBI Taxonomy" id="3121376"/>
    <lineage>
        <taxon>Bacteria</taxon>
        <taxon>Pseudomonadati</taxon>
        <taxon>Pseudomonadota</taxon>
        <taxon>Alphaproteobacteria</taxon>
        <taxon>Caulobacterales</taxon>
        <taxon>Caulobacteraceae</taxon>
        <taxon>Brevundimonas</taxon>
    </lineage>
</organism>
<proteinExistence type="predicted"/>
<dbReference type="Gene3D" id="1.10.287.130">
    <property type="match status" value="1"/>
</dbReference>
<dbReference type="EC" id="2.7.13.3" evidence="2"/>
<evidence type="ECO:0000313" key="10">
    <source>
        <dbReference type="EMBL" id="WEK41336.1"/>
    </source>
</evidence>
<dbReference type="Gene3D" id="3.40.50.2300">
    <property type="match status" value="1"/>
</dbReference>
<dbReference type="GO" id="GO:0005886">
    <property type="term" value="C:plasma membrane"/>
    <property type="evidence" value="ECO:0007669"/>
    <property type="project" value="TreeGrafter"/>
</dbReference>
<dbReference type="PANTHER" id="PTHR43047:SF72">
    <property type="entry name" value="OSMOSENSING HISTIDINE PROTEIN KINASE SLN1"/>
    <property type="match status" value="1"/>
</dbReference>
<dbReference type="PROSITE" id="PS50109">
    <property type="entry name" value="HIS_KIN"/>
    <property type="match status" value="1"/>
</dbReference>
<dbReference type="Gene3D" id="3.30.565.10">
    <property type="entry name" value="Histidine kinase-like ATPase, C-terminal domain"/>
    <property type="match status" value="1"/>
</dbReference>
<dbReference type="Pfam" id="PF02518">
    <property type="entry name" value="HATPase_c"/>
    <property type="match status" value="1"/>
</dbReference>
<dbReference type="GO" id="GO:0000155">
    <property type="term" value="F:phosphorelay sensor kinase activity"/>
    <property type="evidence" value="ECO:0007669"/>
    <property type="project" value="InterPro"/>
</dbReference>
<evidence type="ECO:0000259" key="9">
    <source>
        <dbReference type="PROSITE" id="PS50110"/>
    </source>
</evidence>
<feature type="region of interest" description="Disordered" evidence="7">
    <location>
        <begin position="227"/>
        <end position="246"/>
    </location>
</feature>
<feature type="coiled-coil region" evidence="6">
    <location>
        <begin position="29"/>
        <end position="67"/>
    </location>
</feature>
<dbReference type="CDD" id="cd00082">
    <property type="entry name" value="HisKA"/>
    <property type="match status" value="1"/>
</dbReference>
<keyword evidence="5" id="KW-0597">Phosphoprotein</keyword>
<dbReference type="InterPro" id="IPR001789">
    <property type="entry name" value="Sig_transdc_resp-reg_receiver"/>
</dbReference>
<dbReference type="Pfam" id="PF00512">
    <property type="entry name" value="HisKA"/>
    <property type="match status" value="1"/>
</dbReference>
<dbReference type="InterPro" id="IPR003661">
    <property type="entry name" value="HisK_dim/P_dom"/>
</dbReference>
<keyword evidence="6" id="KW-0175">Coiled coil</keyword>
<evidence type="ECO:0000256" key="7">
    <source>
        <dbReference type="SAM" id="MobiDB-lite"/>
    </source>
</evidence>
<dbReference type="InterPro" id="IPR011006">
    <property type="entry name" value="CheY-like_superfamily"/>
</dbReference>
<dbReference type="SUPFAM" id="SSF55874">
    <property type="entry name" value="ATPase domain of HSP90 chaperone/DNA topoisomerase II/histidine kinase"/>
    <property type="match status" value="1"/>
</dbReference>
<evidence type="ECO:0000259" key="8">
    <source>
        <dbReference type="PROSITE" id="PS50109"/>
    </source>
</evidence>
<dbReference type="SUPFAM" id="SSF52172">
    <property type="entry name" value="CheY-like"/>
    <property type="match status" value="1"/>
</dbReference>
<protein>
    <recommendedName>
        <fullName evidence="2">histidine kinase</fullName>
        <ecNumber evidence="2">2.7.13.3</ecNumber>
    </recommendedName>
</protein>
<evidence type="ECO:0000256" key="2">
    <source>
        <dbReference type="ARBA" id="ARBA00012438"/>
    </source>
</evidence>
<sequence>MDIVLWVLSLALSGTCAGIWLWLRALGAVEGLTRDRARLEHRLAQTAETQRQALSVVEAEVHRLSAEDAAKGEVIQALTRELRTPLTTIMGFTQLLRTHAEADRLTPRQSQGVRQIEGAGAVVLALIEEADDFVVSGDTRAAPFLQRVDLRLALRQVCDGLEPEARKAGVTLACPDAQPGLGVMADPVPVRRILRRLVANALSHSQPGATVRMTAARQGDRVTVDVHDPARPPEAATARPFQPLDGQDARGGTALGLGAAQRLAERMGGRLDAARDAWGATTFSFVLPVAGADPAARGRPQATALYVEDNPANVALMRQAAEALGLTLHAATTGPEGLELAHALGPDVILLDLGLPGMDGFEVKAGLDADPVTRDIPVLAVTAAGGPSDRRRGRAAGFDAYLTKPLDLNALADALSRVLSRPETGGGLDVDRRQRA</sequence>
<feature type="domain" description="Histidine kinase" evidence="8">
    <location>
        <begin position="77"/>
        <end position="291"/>
    </location>
</feature>
<dbReference type="Pfam" id="PF00072">
    <property type="entry name" value="Response_reg"/>
    <property type="match status" value="1"/>
</dbReference>
<keyword evidence="4 10" id="KW-0418">Kinase</keyword>
<evidence type="ECO:0000313" key="11">
    <source>
        <dbReference type="Proteomes" id="UP001213664"/>
    </source>
</evidence>
<reference evidence="10" key="1">
    <citation type="submission" date="2023-03" db="EMBL/GenBank/DDBJ databases">
        <title>Andean soil-derived lignocellulolytic bacterial consortium as a source of novel taxa and putative plastic-active enzymes.</title>
        <authorList>
            <person name="Diaz-Garcia L."/>
            <person name="Chuvochina M."/>
            <person name="Feuerriegel G."/>
            <person name="Bunk B."/>
            <person name="Sproer C."/>
            <person name="Streit W.R."/>
            <person name="Rodriguez L.M."/>
            <person name="Overmann J."/>
            <person name="Jimenez D.J."/>
        </authorList>
    </citation>
    <scope>NUCLEOTIDE SEQUENCE</scope>
    <source>
        <strain evidence="10">MAG 833</strain>
    </source>
</reference>
<dbReference type="SMART" id="SM00387">
    <property type="entry name" value="HATPase_c"/>
    <property type="match status" value="1"/>
</dbReference>
<keyword evidence="3" id="KW-0808">Transferase</keyword>
<evidence type="ECO:0000256" key="5">
    <source>
        <dbReference type="PROSITE-ProRule" id="PRU00169"/>
    </source>
</evidence>
<dbReference type="InterPro" id="IPR005467">
    <property type="entry name" value="His_kinase_dom"/>
</dbReference>
<dbReference type="Proteomes" id="UP001213664">
    <property type="component" value="Chromosome"/>
</dbReference>
<dbReference type="AlphaFoldDB" id="A0AAJ5WZL4"/>
<dbReference type="SUPFAM" id="SSF47384">
    <property type="entry name" value="Homodimeric domain of signal transducing histidine kinase"/>
    <property type="match status" value="1"/>
</dbReference>
<dbReference type="GO" id="GO:0009927">
    <property type="term" value="F:histidine phosphotransfer kinase activity"/>
    <property type="evidence" value="ECO:0007669"/>
    <property type="project" value="TreeGrafter"/>
</dbReference>
<dbReference type="SMART" id="SM00448">
    <property type="entry name" value="REC"/>
    <property type="match status" value="1"/>
</dbReference>
<dbReference type="InterPro" id="IPR036890">
    <property type="entry name" value="HATPase_C_sf"/>
</dbReference>
<dbReference type="InterPro" id="IPR003594">
    <property type="entry name" value="HATPase_dom"/>
</dbReference>
<name>A0AAJ5WZL4_9CAUL</name>
<feature type="domain" description="Response regulatory" evidence="9">
    <location>
        <begin position="303"/>
        <end position="419"/>
    </location>
</feature>
<feature type="modified residue" description="4-aspartylphosphate" evidence="5">
    <location>
        <position position="352"/>
    </location>
</feature>